<feature type="site" description="Transition state stabilizer" evidence="13">
    <location>
        <position position="104"/>
    </location>
</feature>
<dbReference type="Pfam" id="PF03838">
    <property type="entry name" value="RecU"/>
    <property type="match status" value="1"/>
</dbReference>
<keyword evidence="5 13" id="KW-0255">Endonuclease</keyword>
<feature type="binding site" evidence="13">
    <location>
        <position position="89"/>
    </location>
    <ligand>
        <name>Mg(2+)</name>
        <dbReference type="ChEBI" id="CHEBI:18420"/>
    </ligand>
</feature>
<gene>
    <name evidence="13 15" type="primary">recU</name>
    <name evidence="15" type="ORF">H9655_03610</name>
</gene>
<evidence type="ECO:0000256" key="14">
    <source>
        <dbReference type="NCBIfam" id="TIGR00648"/>
    </source>
</evidence>
<sequence>MAFHYPNGRKYVPAEKSTIEKRKRKNPSYGKRGMTLEDDINDSNQYYLDRGIAVIHKKPTPVQIVQVDYPARSAAVIKEAYFKQASTTDYNGIYKGKYIDFEAKETKNTTSFPFNNFHSHQIEHMRNIIKQRGICFVILRFSTTDELFLLEAKELLAFWERMKNGGRKSMTKDEVIEKGHRIILGFQPRIDYIKILDNIYQLDSST</sequence>
<comment type="catalytic activity">
    <reaction evidence="13">
        <text>Endonucleolytic cleavage at a junction such as a reciprocal single-stranded crossover between two homologous DNA duplexes (Holliday junction).</text>
        <dbReference type="EC" id="3.1.21.10"/>
    </reaction>
</comment>
<comment type="caution">
    <text evidence="15">The sequence shown here is derived from an EMBL/GenBank/DDBJ whole genome shotgun (WGS) entry which is preliminary data.</text>
</comment>
<evidence type="ECO:0000256" key="9">
    <source>
        <dbReference type="ARBA" id="ARBA00023172"/>
    </source>
</evidence>
<organism evidence="15 16">
    <name type="scientific">Cytobacillus stercorigallinarum</name>
    <dbReference type="NCBI Taxonomy" id="2762240"/>
    <lineage>
        <taxon>Bacteria</taxon>
        <taxon>Bacillati</taxon>
        <taxon>Bacillota</taxon>
        <taxon>Bacilli</taxon>
        <taxon>Bacillales</taxon>
        <taxon>Bacillaceae</taxon>
        <taxon>Cytobacillus</taxon>
    </lineage>
</organism>
<dbReference type="RefSeq" id="WP_191810940.1">
    <property type="nucleotide sequence ID" value="NZ_JACSQT010000001.1"/>
</dbReference>
<dbReference type="InterPro" id="IPR011335">
    <property type="entry name" value="Restrct_endonuc-II-like"/>
</dbReference>
<feature type="binding site" evidence="13">
    <location>
        <position position="121"/>
    </location>
    <ligand>
        <name>Mg(2+)</name>
        <dbReference type="ChEBI" id="CHEBI:18420"/>
    </ligand>
</feature>
<dbReference type="Proteomes" id="UP000657931">
    <property type="component" value="Unassembled WGS sequence"/>
</dbReference>
<keyword evidence="8 13" id="KW-0460">Magnesium</keyword>
<evidence type="ECO:0000256" key="11">
    <source>
        <dbReference type="ARBA" id="ARBA00023447"/>
    </source>
</evidence>
<evidence type="ECO:0000313" key="16">
    <source>
        <dbReference type="Proteomes" id="UP000657931"/>
    </source>
</evidence>
<comment type="similarity">
    <text evidence="11 13">Belongs to the RecU family.</text>
</comment>
<dbReference type="Gene3D" id="3.40.1350.10">
    <property type="match status" value="1"/>
</dbReference>
<proteinExistence type="inferred from homology"/>
<evidence type="ECO:0000256" key="6">
    <source>
        <dbReference type="ARBA" id="ARBA00022763"/>
    </source>
</evidence>
<evidence type="ECO:0000256" key="10">
    <source>
        <dbReference type="ARBA" id="ARBA00023204"/>
    </source>
</evidence>
<dbReference type="NCBIfam" id="TIGR00648">
    <property type="entry name" value="recU"/>
    <property type="match status" value="1"/>
</dbReference>
<keyword evidence="6 13" id="KW-0227">DNA damage</keyword>
<comment type="function">
    <text evidence="13">Endonuclease that resolves Holliday junction intermediates in genetic recombination. Cleaves mobile four-strand junctions by introducing symmetrical nicks in paired strands. Promotes annealing of linear ssDNA with homologous dsDNA. Required for DNA repair, homologous recombination and chromosome segregation.</text>
</comment>
<keyword evidence="3 13" id="KW-0540">Nuclease</keyword>
<accession>A0ABR8QKR3</accession>
<name>A0ABR8QKR3_9BACI</name>
<dbReference type="HAMAP" id="MF_00130">
    <property type="entry name" value="RecU"/>
    <property type="match status" value="1"/>
</dbReference>
<dbReference type="SUPFAM" id="SSF52980">
    <property type="entry name" value="Restriction endonuclease-like"/>
    <property type="match status" value="1"/>
</dbReference>
<dbReference type="InterPro" id="IPR004612">
    <property type="entry name" value="Resolv_RecU"/>
</dbReference>
<evidence type="ECO:0000256" key="3">
    <source>
        <dbReference type="ARBA" id="ARBA00022722"/>
    </source>
</evidence>
<dbReference type="InterPro" id="IPR011856">
    <property type="entry name" value="tRNA_endonuc-like_dom_sf"/>
</dbReference>
<comment type="cofactor">
    <cofactor evidence="13">
        <name>Mg(2+)</name>
        <dbReference type="ChEBI" id="CHEBI:18420"/>
    </cofactor>
    <text evidence="13">Binds 1 Mg(2+) ion per subunit.</text>
</comment>
<feature type="binding site" evidence="13">
    <location>
        <position position="87"/>
    </location>
    <ligand>
        <name>Mg(2+)</name>
        <dbReference type="ChEBI" id="CHEBI:18420"/>
    </ligand>
</feature>
<dbReference type="NCBIfam" id="NF002584">
    <property type="entry name" value="PRK02234.1-5"/>
    <property type="match status" value="1"/>
</dbReference>
<evidence type="ECO:0000256" key="13">
    <source>
        <dbReference type="HAMAP-Rule" id="MF_00130"/>
    </source>
</evidence>
<dbReference type="EC" id="3.1.21.10" evidence="13 14"/>
<reference evidence="15 16" key="1">
    <citation type="submission" date="2020-08" db="EMBL/GenBank/DDBJ databases">
        <title>A Genomic Blueprint of the Chicken Gut Microbiome.</title>
        <authorList>
            <person name="Gilroy R."/>
            <person name="Ravi A."/>
            <person name="Getino M."/>
            <person name="Pursley I."/>
            <person name="Horton D.L."/>
            <person name="Alikhan N.-F."/>
            <person name="Baker D."/>
            <person name="Gharbi K."/>
            <person name="Hall N."/>
            <person name="Watson M."/>
            <person name="Adriaenssens E.M."/>
            <person name="Foster-Nyarko E."/>
            <person name="Jarju S."/>
            <person name="Secka A."/>
            <person name="Antonio M."/>
            <person name="Oren A."/>
            <person name="Chaudhuri R."/>
            <person name="La Ragione R.M."/>
            <person name="Hildebrand F."/>
            <person name="Pallen M.J."/>
        </authorList>
    </citation>
    <scope>NUCLEOTIDE SEQUENCE [LARGE SCALE GENOMIC DNA]</scope>
    <source>
        <strain evidence="15 16">Sa5YUA1</strain>
    </source>
</reference>
<evidence type="ECO:0000256" key="5">
    <source>
        <dbReference type="ARBA" id="ARBA00022759"/>
    </source>
</evidence>
<dbReference type="CDD" id="cd22354">
    <property type="entry name" value="RecU-like"/>
    <property type="match status" value="1"/>
</dbReference>
<keyword evidence="16" id="KW-1185">Reference proteome</keyword>
<feature type="binding site" evidence="13">
    <location>
        <position position="102"/>
    </location>
    <ligand>
        <name>Mg(2+)</name>
        <dbReference type="ChEBI" id="CHEBI:18420"/>
    </ligand>
</feature>
<evidence type="ECO:0000256" key="7">
    <source>
        <dbReference type="ARBA" id="ARBA00022801"/>
    </source>
</evidence>
<dbReference type="EMBL" id="JACSQT010000001">
    <property type="protein sequence ID" value="MBD7936105.1"/>
    <property type="molecule type" value="Genomic_DNA"/>
</dbReference>
<evidence type="ECO:0000256" key="4">
    <source>
        <dbReference type="ARBA" id="ARBA00022723"/>
    </source>
</evidence>
<evidence type="ECO:0000256" key="2">
    <source>
        <dbReference type="ARBA" id="ARBA00022490"/>
    </source>
</evidence>
<dbReference type="PIRSF" id="PIRSF037785">
    <property type="entry name" value="RecU"/>
    <property type="match status" value="1"/>
</dbReference>
<evidence type="ECO:0000256" key="1">
    <source>
        <dbReference type="ARBA" id="ARBA00004496"/>
    </source>
</evidence>
<evidence type="ECO:0000313" key="15">
    <source>
        <dbReference type="EMBL" id="MBD7936105.1"/>
    </source>
</evidence>
<keyword evidence="4 13" id="KW-0479">Metal-binding</keyword>
<keyword evidence="9 13" id="KW-0233">DNA recombination</keyword>
<protein>
    <recommendedName>
        <fullName evidence="12 13">Holliday junction resolvase RecU</fullName>
        <ecNumber evidence="13 14">3.1.21.10</ecNumber>
    </recommendedName>
    <alternativeName>
        <fullName evidence="13">Recombination protein U homolog</fullName>
    </alternativeName>
</protein>
<evidence type="ECO:0000256" key="12">
    <source>
        <dbReference type="ARBA" id="ARBA00029523"/>
    </source>
</evidence>
<evidence type="ECO:0000256" key="8">
    <source>
        <dbReference type="ARBA" id="ARBA00022842"/>
    </source>
</evidence>
<keyword evidence="10 13" id="KW-0234">DNA repair</keyword>
<keyword evidence="7 13" id="KW-0378">Hydrolase</keyword>
<keyword evidence="2 13" id="KW-0963">Cytoplasm</keyword>
<comment type="subcellular location">
    <subcellularLocation>
        <location evidence="1 13">Cytoplasm</location>
    </subcellularLocation>
</comment>